<dbReference type="Gene3D" id="1.10.20.140">
    <property type="match status" value="1"/>
</dbReference>
<dbReference type="NCBIfam" id="TIGR00174">
    <property type="entry name" value="miaA"/>
    <property type="match status" value="1"/>
</dbReference>
<dbReference type="InterPro" id="IPR039657">
    <property type="entry name" value="Dimethylallyltransferase"/>
</dbReference>
<keyword evidence="6 14" id="KW-0808">Transferase</keyword>
<dbReference type="Pfam" id="PF01715">
    <property type="entry name" value="IPPT"/>
    <property type="match status" value="1"/>
</dbReference>
<evidence type="ECO:0000256" key="7">
    <source>
        <dbReference type="ARBA" id="ARBA00022694"/>
    </source>
</evidence>
<evidence type="ECO:0000256" key="6">
    <source>
        <dbReference type="ARBA" id="ARBA00022679"/>
    </source>
</evidence>
<comment type="catalytic activity">
    <reaction evidence="11 12">
        <text>adenosine(37) in tRNA + dimethylallyl diphosphate = N(6)-dimethylallyladenosine(37) in tRNA + diphosphate</text>
        <dbReference type="Rhea" id="RHEA:26482"/>
        <dbReference type="Rhea" id="RHEA-COMP:10162"/>
        <dbReference type="Rhea" id="RHEA-COMP:10375"/>
        <dbReference type="ChEBI" id="CHEBI:33019"/>
        <dbReference type="ChEBI" id="CHEBI:57623"/>
        <dbReference type="ChEBI" id="CHEBI:74411"/>
        <dbReference type="ChEBI" id="CHEBI:74415"/>
        <dbReference type="EC" id="2.5.1.75"/>
    </reaction>
</comment>
<comment type="function">
    <text evidence="2 13">Catalyzes the transfer of a dimethylallyl group onto the adenine at position 37 in tRNAs that read codons beginning with uridine, leading to the formation of N6-(dimethylallyl)adenosine (i(6)A).</text>
</comment>
<dbReference type="SUPFAM" id="SSF52540">
    <property type="entry name" value="P-loop containing nucleoside triphosphate hydrolases"/>
    <property type="match status" value="1"/>
</dbReference>
<dbReference type="PANTHER" id="PTHR11088">
    <property type="entry name" value="TRNA DIMETHYLALLYLTRANSFERASE"/>
    <property type="match status" value="1"/>
</dbReference>
<gene>
    <name evidence="15" type="primary">miaA</name>
    <name evidence="15" type="ORF">ABNO60_00240</name>
</gene>
<organism evidence="15">
    <name type="scientific">Candidatus Shikimatogenerans sp. Tcar</name>
    <dbReference type="NCBI Taxonomy" id="3158565"/>
    <lineage>
        <taxon>Bacteria</taxon>
        <taxon>Pseudomonadati</taxon>
        <taxon>Bacteroidota</taxon>
        <taxon>Flavobacteriia</taxon>
        <taxon>Flavobacteriales</taxon>
        <taxon>Candidatus Shikimatogenerans</taxon>
    </lineage>
</organism>
<proteinExistence type="inferred from homology"/>
<protein>
    <recommendedName>
        <fullName evidence="5 12">tRNA dimethylallyltransferase</fullName>
        <ecNumber evidence="4 12">2.5.1.75</ecNumber>
    </recommendedName>
</protein>
<keyword evidence="10" id="KW-0460">Magnesium</keyword>
<dbReference type="GO" id="GO:0006400">
    <property type="term" value="P:tRNA modification"/>
    <property type="evidence" value="ECO:0007669"/>
    <property type="project" value="TreeGrafter"/>
</dbReference>
<evidence type="ECO:0000256" key="4">
    <source>
        <dbReference type="ARBA" id="ARBA00012665"/>
    </source>
</evidence>
<dbReference type="InterPro" id="IPR018022">
    <property type="entry name" value="IPT"/>
</dbReference>
<evidence type="ECO:0000256" key="13">
    <source>
        <dbReference type="RuleBase" id="RU003784"/>
    </source>
</evidence>
<dbReference type="EC" id="2.5.1.75" evidence="4 12"/>
<dbReference type="EMBL" id="CP157896">
    <property type="protein sequence ID" value="XBT18769.1"/>
    <property type="molecule type" value="Genomic_DNA"/>
</dbReference>
<evidence type="ECO:0000256" key="3">
    <source>
        <dbReference type="ARBA" id="ARBA00005842"/>
    </source>
</evidence>
<dbReference type="PANTHER" id="PTHR11088:SF60">
    <property type="entry name" value="TRNA DIMETHYLALLYLTRANSFERASE"/>
    <property type="match status" value="1"/>
</dbReference>
<keyword evidence="7 12" id="KW-0819">tRNA processing</keyword>
<evidence type="ECO:0000256" key="9">
    <source>
        <dbReference type="ARBA" id="ARBA00022840"/>
    </source>
</evidence>
<evidence type="ECO:0000256" key="8">
    <source>
        <dbReference type="ARBA" id="ARBA00022741"/>
    </source>
</evidence>
<evidence type="ECO:0000256" key="1">
    <source>
        <dbReference type="ARBA" id="ARBA00001946"/>
    </source>
</evidence>
<sequence>MGPTGIGKTKLSIYLSKKFKSDIISCDSQQFYKELNICTSKVEKKFLKEINHHFINICTIYKPYYNIYLFKKKVFYILKKYFLKKNIMIMVGGSMLYEKVISNNLNLIKFIISKKKKKNIKYYLKYIKKKDIITYNKIDKNNLRRIINYYNILKYSKKKISNIFKQNKNNIFKVIKIGLYNKKKYIYNNINNIVNFMFKNNIIYEIKKFFLNKKKKYINAIGYKDLCNFFKKKCTLINVIKNIKFKIKKYAKRQIIWYKKDLLIYWFLNKNFKNIYKYIKNNLI</sequence>
<evidence type="ECO:0000256" key="10">
    <source>
        <dbReference type="ARBA" id="ARBA00022842"/>
    </source>
</evidence>
<accession>A0AAU7QST0</accession>
<dbReference type="AlphaFoldDB" id="A0AAU7QST0"/>
<comment type="similarity">
    <text evidence="3 14">Belongs to the IPP transferase family.</text>
</comment>
<dbReference type="GO" id="GO:0052381">
    <property type="term" value="F:tRNA dimethylallyltransferase activity"/>
    <property type="evidence" value="ECO:0007669"/>
    <property type="project" value="UniProtKB-EC"/>
</dbReference>
<dbReference type="InterPro" id="IPR027417">
    <property type="entry name" value="P-loop_NTPase"/>
</dbReference>
<evidence type="ECO:0000256" key="11">
    <source>
        <dbReference type="ARBA" id="ARBA00049563"/>
    </source>
</evidence>
<evidence type="ECO:0000256" key="5">
    <source>
        <dbReference type="ARBA" id="ARBA00017477"/>
    </source>
</evidence>
<evidence type="ECO:0000256" key="14">
    <source>
        <dbReference type="RuleBase" id="RU003785"/>
    </source>
</evidence>
<evidence type="ECO:0000313" key="15">
    <source>
        <dbReference type="EMBL" id="XBT18769.1"/>
    </source>
</evidence>
<dbReference type="GO" id="GO:0005524">
    <property type="term" value="F:ATP binding"/>
    <property type="evidence" value="ECO:0007669"/>
    <property type="project" value="UniProtKB-KW"/>
</dbReference>
<evidence type="ECO:0000256" key="12">
    <source>
        <dbReference type="RuleBase" id="RU003783"/>
    </source>
</evidence>
<evidence type="ECO:0000256" key="2">
    <source>
        <dbReference type="ARBA" id="ARBA00003213"/>
    </source>
</evidence>
<keyword evidence="8 14" id="KW-0547">Nucleotide-binding</keyword>
<name>A0AAU7QST0_9FLAO</name>
<reference evidence="15" key="1">
    <citation type="submission" date="2024-06" db="EMBL/GenBank/DDBJ databases">
        <title>Diversity, functionality, and evolutionary history of bacterial symbionts in false click beetles (Coleoptera, Throscidae).</title>
        <authorList>
            <person name="Wierz J.C."/>
            <person name="Malm H."/>
            <person name="Kaltenpoth M."/>
            <person name="Engl T."/>
        </authorList>
    </citation>
    <scope>NUCLEOTIDE SEQUENCE</scope>
    <source>
        <strain evidence="15">Tcar</strain>
    </source>
</reference>
<dbReference type="Gene3D" id="3.40.50.300">
    <property type="entry name" value="P-loop containing nucleotide triphosphate hydrolases"/>
    <property type="match status" value="1"/>
</dbReference>
<keyword evidence="9 14" id="KW-0067">ATP-binding</keyword>
<comment type="cofactor">
    <cofactor evidence="1">
        <name>Mg(2+)</name>
        <dbReference type="ChEBI" id="CHEBI:18420"/>
    </cofactor>
</comment>